<dbReference type="AlphaFoldDB" id="A0A5N5DE76"/>
<comment type="caution">
    <text evidence="1">The sequence shown here is derived from an EMBL/GenBank/DDBJ whole genome shotgun (WGS) entry which is preliminary data.</text>
</comment>
<name>A0A5N5DE76_9PEZI</name>
<reference evidence="1 2" key="1">
    <citation type="journal article" date="2019" name="Sci. Rep.">
        <title>A multi-omics analysis of the grapevine pathogen Lasiodiplodia theobromae reveals that temperature affects the expression of virulence- and pathogenicity-related genes.</title>
        <authorList>
            <person name="Felix C."/>
            <person name="Meneses R."/>
            <person name="Goncalves M.F.M."/>
            <person name="Tilleman L."/>
            <person name="Duarte A.S."/>
            <person name="Jorrin-Novo J.V."/>
            <person name="Van de Peer Y."/>
            <person name="Deforce D."/>
            <person name="Van Nieuwerburgh F."/>
            <person name="Esteves A.C."/>
            <person name="Alves A."/>
        </authorList>
    </citation>
    <scope>NUCLEOTIDE SEQUENCE [LARGE SCALE GENOMIC DNA]</scope>
    <source>
        <strain evidence="1 2">LA-SOL3</strain>
    </source>
</reference>
<gene>
    <name evidence="1" type="ORF">DBV05_g5213</name>
</gene>
<evidence type="ECO:0000313" key="2">
    <source>
        <dbReference type="Proteomes" id="UP000325902"/>
    </source>
</evidence>
<proteinExistence type="predicted"/>
<accession>A0A5N5DE76</accession>
<evidence type="ECO:0000313" key="1">
    <source>
        <dbReference type="EMBL" id="KAB2576173.1"/>
    </source>
</evidence>
<organism evidence="1 2">
    <name type="scientific">Lasiodiplodia theobromae</name>
    <dbReference type="NCBI Taxonomy" id="45133"/>
    <lineage>
        <taxon>Eukaryota</taxon>
        <taxon>Fungi</taxon>
        <taxon>Dikarya</taxon>
        <taxon>Ascomycota</taxon>
        <taxon>Pezizomycotina</taxon>
        <taxon>Dothideomycetes</taxon>
        <taxon>Dothideomycetes incertae sedis</taxon>
        <taxon>Botryosphaeriales</taxon>
        <taxon>Botryosphaeriaceae</taxon>
        <taxon>Lasiodiplodia</taxon>
    </lineage>
</organism>
<dbReference type="EMBL" id="VCHE01000026">
    <property type="protein sequence ID" value="KAB2576173.1"/>
    <property type="molecule type" value="Genomic_DNA"/>
</dbReference>
<keyword evidence="2" id="KW-1185">Reference proteome</keyword>
<sequence>MASTPTTSSPIAGSPQSVDDDVKRRLIFAVKNLYPRLLYIFSDVVVFVVKNPRVLESVFQNLIEWADSALEKSSNQPSLPHAIIVFNASDPQDPELAAEESFWSIEATTKEVFTALSRLLHESDAFNKYVDMWKKKGRVVNSFEALVIRVPTRQQPKLIHEQAEKLYLSINNSCRQSHQTRQRLRMLFDVGDLQTYMECAVEHFATTLKDPFDFVRASNVNSPIPFNFAGNILKIAINIMKTSQKDPQQLLRYLGYMVASCIMLDVVRNKKGGNTPRIE</sequence>
<dbReference type="OrthoDB" id="194358at2759"/>
<protein>
    <submittedName>
        <fullName evidence="1">Uncharacterized protein</fullName>
    </submittedName>
</protein>
<dbReference type="Proteomes" id="UP000325902">
    <property type="component" value="Unassembled WGS sequence"/>
</dbReference>